<comment type="caution">
    <text evidence="2">The sequence shown here is derived from an EMBL/GenBank/DDBJ whole genome shotgun (WGS) entry which is preliminary data.</text>
</comment>
<name>X6NU30_RETFI</name>
<feature type="compositionally biased region" description="Basic and acidic residues" evidence="1">
    <location>
        <begin position="115"/>
        <end position="128"/>
    </location>
</feature>
<sequence length="305" mass="34141">FFFKKKKKKKKNRERFFGLWRVLDSLNLEKVFETNFTLLPCHSSDMEVSNNNSIRVVELSASAEGCNYEINSFCLSSDDGSSWETTCPLIIQNPNFAIINIASNTLDSSESQSNHSREKQKVDAPEPNKKMHLDEYTIVFSFAISNVHRVTTPFSLLALPDRLFNKINSSLSTQKKKKKRKIFFGGGGGGDLSHVQQKSKTSQILASYNSKSLEGSPLCGDTSRSATRDSKLSPCRAQEQSESAVPNVASIWVDEKKNIWVCDENTNKRLTNGDQCIVITANLSAKELVIYWNGEIIASGNIFSF</sequence>
<keyword evidence="3" id="KW-1185">Reference proteome</keyword>
<proteinExistence type="predicted"/>
<organism evidence="2 3">
    <name type="scientific">Reticulomyxa filosa</name>
    <dbReference type="NCBI Taxonomy" id="46433"/>
    <lineage>
        <taxon>Eukaryota</taxon>
        <taxon>Sar</taxon>
        <taxon>Rhizaria</taxon>
        <taxon>Retaria</taxon>
        <taxon>Foraminifera</taxon>
        <taxon>Monothalamids</taxon>
        <taxon>Reticulomyxidae</taxon>
        <taxon>Reticulomyxa</taxon>
    </lineage>
</organism>
<protein>
    <submittedName>
        <fullName evidence="2">Uncharacterized protein</fullName>
    </submittedName>
</protein>
<feature type="region of interest" description="Disordered" evidence="1">
    <location>
        <begin position="107"/>
        <end position="128"/>
    </location>
</feature>
<evidence type="ECO:0000313" key="3">
    <source>
        <dbReference type="Proteomes" id="UP000023152"/>
    </source>
</evidence>
<evidence type="ECO:0000256" key="1">
    <source>
        <dbReference type="SAM" id="MobiDB-lite"/>
    </source>
</evidence>
<dbReference type="AlphaFoldDB" id="X6NU30"/>
<gene>
    <name evidence="2" type="ORF">RFI_07688</name>
</gene>
<accession>X6NU30</accession>
<dbReference type="Proteomes" id="UP000023152">
    <property type="component" value="Unassembled WGS sequence"/>
</dbReference>
<dbReference type="EMBL" id="ASPP01006069">
    <property type="protein sequence ID" value="ETO29428.1"/>
    <property type="molecule type" value="Genomic_DNA"/>
</dbReference>
<feature type="region of interest" description="Disordered" evidence="1">
    <location>
        <begin position="213"/>
        <end position="239"/>
    </location>
</feature>
<reference evidence="2 3" key="1">
    <citation type="journal article" date="2013" name="Curr. Biol.">
        <title>The Genome of the Foraminiferan Reticulomyxa filosa.</title>
        <authorList>
            <person name="Glockner G."/>
            <person name="Hulsmann N."/>
            <person name="Schleicher M."/>
            <person name="Noegel A.A."/>
            <person name="Eichinger L."/>
            <person name="Gallinger C."/>
            <person name="Pawlowski J."/>
            <person name="Sierra R."/>
            <person name="Euteneuer U."/>
            <person name="Pillet L."/>
            <person name="Moustafa A."/>
            <person name="Platzer M."/>
            <person name="Groth M."/>
            <person name="Szafranski K."/>
            <person name="Schliwa M."/>
        </authorList>
    </citation>
    <scope>NUCLEOTIDE SEQUENCE [LARGE SCALE GENOMIC DNA]</scope>
</reference>
<evidence type="ECO:0000313" key="2">
    <source>
        <dbReference type="EMBL" id="ETO29428.1"/>
    </source>
</evidence>
<feature type="non-terminal residue" evidence="2">
    <location>
        <position position="1"/>
    </location>
</feature>